<feature type="region of interest" description="Disordered" evidence="1">
    <location>
        <begin position="72"/>
        <end position="98"/>
    </location>
</feature>
<sequence>MAHFGGLWIGLSVFFGCLVLALVVEVYYLLRRKNRIAAPPSPSTETTASPNRIHYAKELLHVLVHWRKPSPERQGLAEHPSSDQIHDSKEAGDPELGTAGKDVVAWQMGEESVESELMRIHNLSGPPRLLFTIKEESKEDLESSEGRSRKGSQARSLSDLVMSIDGSSVTQPQSPAGKPLVDSYNNLLFEMVWLPSSPPPTFKFLRDAEEKMYRRMKEEADAKLTEVEEKPATVPPAAVAEQAQKKMTDPVATYQVSPLVSSTTALRLTPEERAVCR</sequence>
<evidence type="ECO:0000313" key="4">
    <source>
        <dbReference type="Proteomes" id="UP001345219"/>
    </source>
</evidence>
<organism evidence="3 4">
    <name type="scientific">Trapa incisa</name>
    <dbReference type="NCBI Taxonomy" id="236973"/>
    <lineage>
        <taxon>Eukaryota</taxon>
        <taxon>Viridiplantae</taxon>
        <taxon>Streptophyta</taxon>
        <taxon>Embryophyta</taxon>
        <taxon>Tracheophyta</taxon>
        <taxon>Spermatophyta</taxon>
        <taxon>Magnoliopsida</taxon>
        <taxon>eudicotyledons</taxon>
        <taxon>Gunneridae</taxon>
        <taxon>Pentapetalae</taxon>
        <taxon>rosids</taxon>
        <taxon>malvids</taxon>
        <taxon>Myrtales</taxon>
        <taxon>Lythraceae</taxon>
        <taxon>Trapa</taxon>
    </lineage>
</organism>
<evidence type="ECO:0000313" key="3">
    <source>
        <dbReference type="EMBL" id="KAK4780203.1"/>
    </source>
</evidence>
<proteinExistence type="predicted"/>
<name>A0AAN7LC95_9MYRT</name>
<gene>
    <name evidence="3" type="ORF">SAY87_016309</name>
</gene>
<keyword evidence="2" id="KW-0472">Membrane</keyword>
<dbReference type="AlphaFoldDB" id="A0AAN7LC95"/>
<dbReference type="EMBL" id="JAXIOK010000001">
    <property type="protein sequence ID" value="KAK4780203.1"/>
    <property type="molecule type" value="Genomic_DNA"/>
</dbReference>
<reference evidence="3 4" key="1">
    <citation type="journal article" date="2023" name="Hortic Res">
        <title>Pangenome of water caltrop reveals structural variations and asymmetric subgenome divergence after allopolyploidization.</title>
        <authorList>
            <person name="Zhang X."/>
            <person name="Chen Y."/>
            <person name="Wang L."/>
            <person name="Yuan Y."/>
            <person name="Fang M."/>
            <person name="Shi L."/>
            <person name="Lu R."/>
            <person name="Comes H.P."/>
            <person name="Ma Y."/>
            <person name="Chen Y."/>
            <person name="Huang G."/>
            <person name="Zhou Y."/>
            <person name="Zheng Z."/>
            <person name="Qiu Y."/>
        </authorList>
    </citation>
    <scope>NUCLEOTIDE SEQUENCE [LARGE SCALE GENOMIC DNA]</scope>
    <source>
        <tissue evidence="3">Roots</tissue>
    </source>
</reference>
<accession>A0AAN7LC95</accession>
<dbReference type="PANTHER" id="PTHR34054">
    <property type="entry name" value="EXPRESSED PROTEIN"/>
    <property type="match status" value="1"/>
</dbReference>
<feature type="compositionally biased region" description="Basic and acidic residues" evidence="1">
    <location>
        <begin position="80"/>
        <end position="92"/>
    </location>
</feature>
<dbReference type="PANTHER" id="PTHR34054:SF6">
    <property type="entry name" value="TRANSMEMBRANE PROTEIN"/>
    <property type="match status" value="1"/>
</dbReference>
<feature type="region of interest" description="Disordered" evidence="1">
    <location>
        <begin position="137"/>
        <end position="157"/>
    </location>
</feature>
<evidence type="ECO:0000256" key="1">
    <source>
        <dbReference type="SAM" id="MobiDB-lite"/>
    </source>
</evidence>
<feature type="transmembrane region" description="Helical" evidence="2">
    <location>
        <begin position="6"/>
        <end position="30"/>
    </location>
</feature>
<comment type="caution">
    <text evidence="3">The sequence shown here is derived from an EMBL/GenBank/DDBJ whole genome shotgun (WGS) entry which is preliminary data.</text>
</comment>
<dbReference type="InterPro" id="IPR045884">
    <property type="entry name" value="At5g59350-like"/>
</dbReference>
<dbReference type="Proteomes" id="UP001345219">
    <property type="component" value="Chromosome 13"/>
</dbReference>
<protein>
    <submittedName>
        <fullName evidence="3">Uncharacterized protein</fullName>
    </submittedName>
</protein>
<feature type="compositionally biased region" description="Basic and acidic residues" evidence="1">
    <location>
        <begin position="137"/>
        <end position="148"/>
    </location>
</feature>
<keyword evidence="4" id="KW-1185">Reference proteome</keyword>
<keyword evidence="2" id="KW-1133">Transmembrane helix</keyword>
<keyword evidence="2" id="KW-0812">Transmembrane</keyword>
<evidence type="ECO:0000256" key="2">
    <source>
        <dbReference type="SAM" id="Phobius"/>
    </source>
</evidence>